<proteinExistence type="predicted"/>
<dbReference type="EMBL" id="JBHSON010000024">
    <property type="protein sequence ID" value="MFC5747673.1"/>
    <property type="molecule type" value="Genomic_DNA"/>
</dbReference>
<organism evidence="2 3">
    <name type="scientific">Actinomadura rugatobispora</name>
    <dbReference type="NCBI Taxonomy" id="1994"/>
    <lineage>
        <taxon>Bacteria</taxon>
        <taxon>Bacillati</taxon>
        <taxon>Actinomycetota</taxon>
        <taxon>Actinomycetes</taxon>
        <taxon>Streptosporangiales</taxon>
        <taxon>Thermomonosporaceae</taxon>
        <taxon>Actinomadura</taxon>
    </lineage>
</organism>
<gene>
    <name evidence="2" type="ORF">ACFPZN_18760</name>
</gene>
<dbReference type="SUPFAM" id="SSF47336">
    <property type="entry name" value="ACP-like"/>
    <property type="match status" value="1"/>
</dbReference>
<dbReference type="Pfam" id="PF00550">
    <property type="entry name" value="PP-binding"/>
    <property type="match status" value="1"/>
</dbReference>
<evidence type="ECO:0000259" key="1">
    <source>
        <dbReference type="Pfam" id="PF00550"/>
    </source>
</evidence>
<feature type="domain" description="Carrier" evidence="1">
    <location>
        <begin position="12"/>
        <end position="70"/>
    </location>
</feature>
<dbReference type="Proteomes" id="UP001596074">
    <property type="component" value="Unassembled WGS sequence"/>
</dbReference>
<dbReference type="InterPro" id="IPR036736">
    <property type="entry name" value="ACP-like_sf"/>
</dbReference>
<name>A0ABW0ZYT3_9ACTN</name>
<comment type="caution">
    <text evidence="2">The sequence shown here is derived from an EMBL/GenBank/DDBJ whole genome shotgun (WGS) entry which is preliminary data.</text>
</comment>
<evidence type="ECO:0000313" key="3">
    <source>
        <dbReference type="Proteomes" id="UP001596074"/>
    </source>
</evidence>
<evidence type="ECO:0000313" key="2">
    <source>
        <dbReference type="EMBL" id="MFC5747673.1"/>
    </source>
</evidence>
<dbReference type="InterPro" id="IPR009081">
    <property type="entry name" value="PP-bd_ACP"/>
</dbReference>
<sequence length="92" mass="10069">MSPRSADNPLSALLDLAYEVLGINCDPEENFFDHGDSMAAARLCTLAARRHGWTITPRDVFAWTSFTLLAGVIEREEAESRATAAGSRQETV</sequence>
<keyword evidence="3" id="KW-1185">Reference proteome</keyword>
<accession>A0ABW0ZYT3</accession>
<reference evidence="3" key="1">
    <citation type="journal article" date="2019" name="Int. J. Syst. Evol. Microbiol.">
        <title>The Global Catalogue of Microorganisms (GCM) 10K type strain sequencing project: providing services to taxonomists for standard genome sequencing and annotation.</title>
        <authorList>
            <consortium name="The Broad Institute Genomics Platform"/>
            <consortium name="The Broad Institute Genome Sequencing Center for Infectious Disease"/>
            <person name="Wu L."/>
            <person name="Ma J."/>
        </authorList>
    </citation>
    <scope>NUCLEOTIDE SEQUENCE [LARGE SCALE GENOMIC DNA]</scope>
    <source>
        <strain evidence="3">KCTC 42087</strain>
    </source>
</reference>
<dbReference type="Gene3D" id="1.10.1200.10">
    <property type="entry name" value="ACP-like"/>
    <property type="match status" value="1"/>
</dbReference>
<dbReference type="RefSeq" id="WP_378283292.1">
    <property type="nucleotide sequence ID" value="NZ_JBHSON010000024.1"/>
</dbReference>
<protein>
    <submittedName>
        <fullName evidence="2">Phosphopantetheine-binding protein</fullName>
    </submittedName>
</protein>